<feature type="compositionally biased region" description="Low complexity" evidence="1">
    <location>
        <begin position="213"/>
        <end position="222"/>
    </location>
</feature>
<evidence type="ECO:0000313" key="5">
    <source>
        <dbReference type="Proteomes" id="UP001172155"/>
    </source>
</evidence>
<protein>
    <submittedName>
        <fullName evidence="4">Heterokaryon incompatibility protein-domain-containing protein</fullName>
    </submittedName>
</protein>
<dbReference type="PANTHER" id="PTHR10622:SF12">
    <property type="entry name" value="HET DOMAIN-CONTAINING PROTEIN"/>
    <property type="match status" value="1"/>
</dbReference>
<evidence type="ECO:0000256" key="1">
    <source>
        <dbReference type="SAM" id="MobiDB-lite"/>
    </source>
</evidence>
<dbReference type="EMBL" id="JAUKUD010000001">
    <property type="protein sequence ID" value="KAK0752765.1"/>
    <property type="molecule type" value="Genomic_DNA"/>
</dbReference>
<dbReference type="Proteomes" id="UP001172155">
    <property type="component" value="Unassembled WGS sequence"/>
</dbReference>
<dbReference type="Pfam" id="PF06985">
    <property type="entry name" value="HET"/>
    <property type="match status" value="1"/>
</dbReference>
<dbReference type="PANTHER" id="PTHR10622">
    <property type="entry name" value="HET DOMAIN-CONTAINING PROTEIN"/>
    <property type="match status" value="1"/>
</dbReference>
<feature type="compositionally biased region" description="Basic and acidic residues" evidence="1">
    <location>
        <begin position="116"/>
        <end position="179"/>
    </location>
</feature>
<proteinExistence type="predicted"/>
<feature type="compositionally biased region" description="Basic and acidic residues" evidence="1">
    <location>
        <begin position="188"/>
        <end position="212"/>
    </location>
</feature>
<feature type="domain" description="DUF8212" evidence="3">
    <location>
        <begin position="359"/>
        <end position="389"/>
    </location>
</feature>
<organism evidence="4 5">
    <name type="scientific">Schizothecium vesticola</name>
    <dbReference type="NCBI Taxonomy" id="314040"/>
    <lineage>
        <taxon>Eukaryota</taxon>
        <taxon>Fungi</taxon>
        <taxon>Dikarya</taxon>
        <taxon>Ascomycota</taxon>
        <taxon>Pezizomycotina</taxon>
        <taxon>Sordariomycetes</taxon>
        <taxon>Sordariomycetidae</taxon>
        <taxon>Sordariales</taxon>
        <taxon>Schizotheciaceae</taxon>
        <taxon>Schizothecium</taxon>
    </lineage>
</organism>
<feature type="compositionally biased region" description="Pro residues" evidence="1">
    <location>
        <begin position="235"/>
        <end position="244"/>
    </location>
</feature>
<dbReference type="InterPro" id="IPR058525">
    <property type="entry name" value="DUF8212"/>
</dbReference>
<comment type="caution">
    <text evidence="4">The sequence shown here is derived from an EMBL/GenBank/DDBJ whole genome shotgun (WGS) entry which is preliminary data.</text>
</comment>
<accession>A0AA40F7S5</accession>
<feature type="domain" description="Heterokaryon incompatibility" evidence="2">
    <location>
        <begin position="22"/>
        <end position="149"/>
    </location>
</feature>
<dbReference type="AlphaFoldDB" id="A0AA40F7S5"/>
<sequence>MRLINTTTLALREFWGNDTPRYAILSHTWEEEEITYQQFTQLSHEELAKFKGFDKIRRTCQLAQHSKIEWAWVDTCCIDKSSSAELTEAINSMFRWYAESAVCYAYLSDLVGGTRRRNEGGRDRKQEEEETRRKREEERKRRDEEDGSTSRERRERARHDGKRKDEPSPGPSDAKDKHGGTINWDIESDARTEASDKNESDGRLHERHRRDSSSSSSTFLTATRRREEARRKTPSPSPSRPQPLDPLSRQQRIEKLARCRWFTRGWTLQELIAPRLLGFYNSTWRFQGEKSTLAPELSEITHISPRVLTNAALLATIPVAQRMSWAATRQTTRAEDLAYCLLGLFHVQIPLLYGEGGTKAFVRLQEEIIKESNDLSLFAWRTPPTAAHPPQKHVGVLALSPQAFASSGDISLWDDPMYNDEVAVTSKGLRVTPVSGGSLSASVVDAGTYVLNLRCYHSAGGPSTEDRDIGIYLRQHGCDVYTRVLPDTLAEVTTTDVPEARGRTFYISKMVSPVLSVVLGSSHRNAIDVTRARAALERAGFWLRREAGKGGIEPVGHWDAQRGVFLTQGMREFACRLTFGHKVERAVTVDCVLRGGRVVANLAVGGASAGEVVRGEVLRKRDGKGRAAEWLAASVVVEAVRGQPVFFVEVEVKS</sequence>
<evidence type="ECO:0000313" key="4">
    <source>
        <dbReference type="EMBL" id="KAK0752765.1"/>
    </source>
</evidence>
<gene>
    <name evidence="4" type="ORF">B0T18DRAFT_395340</name>
</gene>
<evidence type="ECO:0000259" key="2">
    <source>
        <dbReference type="Pfam" id="PF06985"/>
    </source>
</evidence>
<reference evidence="4" key="1">
    <citation type="submission" date="2023-06" db="EMBL/GenBank/DDBJ databases">
        <title>Genome-scale phylogeny and comparative genomics of the fungal order Sordariales.</title>
        <authorList>
            <consortium name="Lawrence Berkeley National Laboratory"/>
            <person name="Hensen N."/>
            <person name="Bonometti L."/>
            <person name="Westerberg I."/>
            <person name="Brannstrom I.O."/>
            <person name="Guillou S."/>
            <person name="Cros-Aarteil S."/>
            <person name="Calhoun S."/>
            <person name="Haridas S."/>
            <person name="Kuo A."/>
            <person name="Mondo S."/>
            <person name="Pangilinan J."/>
            <person name="Riley R."/>
            <person name="LaButti K."/>
            <person name="Andreopoulos B."/>
            <person name="Lipzen A."/>
            <person name="Chen C."/>
            <person name="Yanf M."/>
            <person name="Daum C."/>
            <person name="Ng V."/>
            <person name="Clum A."/>
            <person name="Steindorff A."/>
            <person name="Ohm R."/>
            <person name="Martin F."/>
            <person name="Silar P."/>
            <person name="Natvig D."/>
            <person name="Lalanne C."/>
            <person name="Gautier V."/>
            <person name="Ament-velasquez S.L."/>
            <person name="Kruys A."/>
            <person name="Hutchinson M.I."/>
            <person name="Powell A.J."/>
            <person name="Barry K."/>
            <person name="Miller A.N."/>
            <person name="Grigoriev I.V."/>
            <person name="Debuchy R."/>
            <person name="Gladieux P."/>
            <person name="Thoren M.H."/>
            <person name="Johannesson H."/>
        </authorList>
    </citation>
    <scope>NUCLEOTIDE SEQUENCE</scope>
    <source>
        <strain evidence="4">SMH3187-1</strain>
    </source>
</reference>
<keyword evidence="5" id="KW-1185">Reference proteome</keyword>
<dbReference type="InterPro" id="IPR010730">
    <property type="entry name" value="HET"/>
</dbReference>
<evidence type="ECO:0000259" key="3">
    <source>
        <dbReference type="Pfam" id="PF26640"/>
    </source>
</evidence>
<dbReference type="Pfam" id="PF26640">
    <property type="entry name" value="DUF8212"/>
    <property type="match status" value="1"/>
</dbReference>
<name>A0AA40F7S5_9PEZI</name>
<feature type="region of interest" description="Disordered" evidence="1">
    <location>
        <begin position="115"/>
        <end position="249"/>
    </location>
</feature>